<dbReference type="EMBL" id="AP024444">
    <property type="protein sequence ID" value="BCS21538.1"/>
    <property type="molecule type" value="Genomic_DNA"/>
</dbReference>
<dbReference type="GO" id="GO:0003677">
    <property type="term" value="F:DNA binding"/>
    <property type="evidence" value="ECO:0007669"/>
    <property type="project" value="UniProtKB-KW"/>
</dbReference>
<dbReference type="SMART" id="SM00066">
    <property type="entry name" value="GAL4"/>
    <property type="match status" value="1"/>
</dbReference>
<evidence type="ECO:0000313" key="8">
    <source>
        <dbReference type="EMBL" id="BCS21538.1"/>
    </source>
</evidence>
<proteinExistence type="predicted"/>
<dbReference type="GO" id="GO:0000981">
    <property type="term" value="F:DNA-binding transcription factor activity, RNA polymerase II-specific"/>
    <property type="evidence" value="ECO:0007669"/>
    <property type="project" value="InterPro"/>
</dbReference>
<keyword evidence="4" id="KW-0804">Transcription</keyword>
<dbReference type="GO" id="GO:0005634">
    <property type="term" value="C:nucleus"/>
    <property type="evidence" value="ECO:0007669"/>
    <property type="project" value="InterPro"/>
</dbReference>
<evidence type="ECO:0000256" key="3">
    <source>
        <dbReference type="ARBA" id="ARBA00023125"/>
    </source>
</evidence>
<dbReference type="Pfam" id="PF00172">
    <property type="entry name" value="Zn_clus"/>
    <property type="match status" value="1"/>
</dbReference>
<dbReference type="OrthoDB" id="2740448at2759"/>
<evidence type="ECO:0000256" key="1">
    <source>
        <dbReference type="ARBA" id="ARBA00022723"/>
    </source>
</evidence>
<dbReference type="InterPro" id="IPR050675">
    <property type="entry name" value="OAF3"/>
</dbReference>
<dbReference type="AlphaFoldDB" id="A0A7R7XI35"/>
<keyword evidence="1" id="KW-0479">Metal-binding</keyword>
<sequence>MEVEFATWQQPPSTKQNKGYASKFRLSCDGCSKSKVRCNHERPSCQRCHQAGIRCVYSVSRRTGKPPKSASNNEEEAVQARSISVAVQTETSPSLPSTMPPSTEPTASTNLLHRSSDSTLDGFLNYDMTDVEPLSSHFLSDELGLNNVSNNHDDLNQLVQAHGFSEQMINDELGLWSLDSAVNRVNERPGCHSILPLSEKTAAINDSAPCIQLTSSTLHSLSVPFSFCTTFPSVVAPITIDRVLNTDREAIAALYTLLQCICAQSCSSSMSIALIILKILDSYGAIARPSPSLLPPMSPPSTGTDTSTNTSSNNKKEGGHESIPDSQSASLPPSFAPAGQHMLRRVERVVEAFGRRYGGDVFHGALEQFLRSRVHSVRNELDAILERIAH</sequence>
<feature type="compositionally biased region" description="Basic and acidic residues" evidence="6">
    <location>
        <begin position="314"/>
        <end position="323"/>
    </location>
</feature>
<dbReference type="InterPro" id="IPR013700">
    <property type="entry name" value="AflR"/>
</dbReference>
<dbReference type="PRINTS" id="PR00755">
    <property type="entry name" value="AFLATOXINBRP"/>
</dbReference>
<dbReference type="InterPro" id="IPR001138">
    <property type="entry name" value="Zn2Cys6_DnaBD"/>
</dbReference>
<evidence type="ECO:0000256" key="4">
    <source>
        <dbReference type="ARBA" id="ARBA00023163"/>
    </source>
</evidence>
<dbReference type="SUPFAM" id="SSF57701">
    <property type="entry name" value="Zn2/Cys6 DNA-binding domain"/>
    <property type="match status" value="1"/>
</dbReference>
<keyword evidence="2" id="KW-0805">Transcription regulation</keyword>
<keyword evidence="9" id="KW-1185">Reference proteome</keyword>
<feature type="region of interest" description="Disordered" evidence="6">
    <location>
        <begin position="291"/>
        <end position="337"/>
    </location>
</feature>
<dbReference type="PROSITE" id="PS50048">
    <property type="entry name" value="ZN2_CY6_FUNGAL_2"/>
    <property type="match status" value="1"/>
</dbReference>
<evidence type="ECO:0000256" key="2">
    <source>
        <dbReference type="ARBA" id="ARBA00023015"/>
    </source>
</evidence>
<gene>
    <name evidence="8" type="ORF">APUU_21970S</name>
</gene>
<dbReference type="GO" id="GO:0008270">
    <property type="term" value="F:zinc ion binding"/>
    <property type="evidence" value="ECO:0007669"/>
    <property type="project" value="InterPro"/>
</dbReference>
<feature type="compositionally biased region" description="Polar residues" evidence="6">
    <location>
        <begin position="81"/>
        <end position="90"/>
    </location>
</feature>
<name>A0A7R7XI35_9EURO</name>
<keyword evidence="3" id="KW-0238">DNA-binding</keyword>
<dbReference type="CDD" id="cd00067">
    <property type="entry name" value="GAL4"/>
    <property type="match status" value="1"/>
</dbReference>
<dbReference type="Gene3D" id="4.10.240.10">
    <property type="entry name" value="Zn(2)-C6 fungal-type DNA-binding domain"/>
    <property type="match status" value="1"/>
</dbReference>
<dbReference type="PANTHER" id="PTHR31069">
    <property type="entry name" value="OLEATE-ACTIVATED TRANSCRIPTION FACTOR 1-RELATED"/>
    <property type="match status" value="1"/>
</dbReference>
<dbReference type="KEGG" id="apuu:APUU_21970S"/>
<keyword evidence="5" id="KW-0539">Nucleus</keyword>
<evidence type="ECO:0000256" key="6">
    <source>
        <dbReference type="SAM" id="MobiDB-lite"/>
    </source>
</evidence>
<dbReference type="PROSITE" id="PS00463">
    <property type="entry name" value="ZN2_CY6_FUNGAL_1"/>
    <property type="match status" value="1"/>
</dbReference>
<dbReference type="GeneID" id="64971543"/>
<protein>
    <recommendedName>
        <fullName evidence="7">Zn(2)-C6 fungal-type domain-containing protein</fullName>
    </recommendedName>
</protein>
<feature type="compositionally biased region" description="Low complexity" evidence="6">
    <location>
        <begin position="300"/>
        <end position="313"/>
    </location>
</feature>
<dbReference type="PANTHER" id="PTHR31069:SF31">
    <property type="entry name" value="MONODICTYPHENONE CLUSTER TRANSCRIPTION FACTOR-RELATED"/>
    <property type="match status" value="1"/>
</dbReference>
<evidence type="ECO:0000259" key="7">
    <source>
        <dbReference type="PROSITE" id="PS50048"/>
    </source>
</evidence>
<dbReference type="RefSeq" id="XP_041553732.1">
    <property type="nucleotide sequence ID" value="XM_041700781.1"/>
</dbReference>
<dbReference type="Pfam" id="PF08493">
    <property type="entry name" value="AflR"/>
    <property type="match status" value="1"/>
</dbReference>
<feature type="region of interest" description="Disordered" evidence="6">
    <location>
        <begin position="61"/>
        <end position="114"/>
    </location>
</feature>
<organism evidence="8 9">
    <name type="scientific">Aspergillus puulaauensis</name>
    <dbReference type="NCBI Taxonomy" id="1220207"/>
    <lineage>
        <taxon>Eukaryota</taxon>
        <taxon>Fungi</taxon>
        <taxon>Dikarya</taxon>
        <taxon>Ascomycota</taxon>
        <taxon>Pezizomycotina</taxon>
        <taxon>Eurotiomycetes</taxon>
        <taxon>Eurotiomycetidae</taxon>
        <taxon>Eurotiales</taxon>
        <taxon>Aspergillaceae</taxon>
        <taxon>Aspergillus</taxon>
    </lineage>
</organism>
<evidence type="ECO:0000256" key="5">
    <source>
        <dbReference type="ARBA" id="ARBA00023242"/>
    </source>
</evidence>
<accession>A0A7R7XI35</accession>
<reference evidence="8" key="1">
    <citation type="submission" date="2021-01" db="EMBL/GenBank/DDBJ databases">
        <authorList>
            <consortium name="Aspergillus puulaauensis MK2 genome sequencing consortium"/>
            <person name="Kazuki M."/>
            <person name="Futagami T."/>
        </authorList>
    </citation>
    <scope>NUCLEOTIDE SEQUENCE</scope>
    <source>
        <strain evidence="8">MK2</strain>
    </source>
</reference>
<evidence type="ECO:0000313" key="9">
    <source>
        <dbReference type="Proteomes" id="UP000654913"/>
    </source>
</evidence>
<dbReference type="Proteomes" id="UP000654913">
    <property type="component" value="Chromosome 2"/>
</dbReference>
<dbReference type="InterPro" id="IPR036864">
    <property type="entry name" value="Zn2-C6_fun-type_DNA-bd_sf"/>
</dbReference>
<reference evidence="8" key="2">
    <citation type="submission" date="2021-02" db="EMBL/GenBank/DDBJ databases">
        <title>Aspergillus puulaauensis MK2 genome sequence.</title>
        <authorList>
            <person name="Futagami T."/>
            <person name="Mori K."/>
            <person name="Kadooka C."/>
            <person name="Tanaka T."/>
        </authorList>
    </citation>
    <scope>NUCLEOTIDE SEQUENCE</scope>
    <source>
        <strain evidence="8">MK2</strain>
    </source>
</reference>
<dbReference type="GO" id="GO:0045122">
    <property type="term" value="P:aflatoxin biosynthetic process"/>
    <property type="evidence" value="ECO:0007669"/>
    <property type="project" value="InterPro"/>
</dbReference>
<feature type="domain" description="Zn(2)-C6 fungal-type" evidence="7">
    <location>
        <begin position="27"/>
        <end position="57"/>
    </location>
</feature>